<proteinExistence type="evidence at transcript level"/>
<feature type="compositionally biased region" description="Low complexity" evidence="1">
    <location>
        <begin position="73"/>
        <end position="96"/>
    </location>
</feature>
<dbReference type="EMBL" id="BT085270">
    <property type="protein sequence ID" value="ACR35623.1"/>
    <property type="molecule type" value="mRNA"/>
</dbReference>
<reference evidence="2" key="1">
    <citation type="journal article" date="2009" name="PLoS Genet.">
        <title>Sequencing, mapping, and analysis of 27,455 maize full-length cDNAs.</title>
        <authorList>
            <person name="Soderlund C."/>
            <person name="Descour A."/>
            <person name="Kudrna D."/>
            <person name="Bomhoff M."/>
            <person name="Boyd L."/>
            <person name="Currie J."/>
            <person name="Angelova A."/>
            <person name="Collura K."/>
            <person name="Wissotski M."/>
            <person name="Ashley E."/>
            <person name="Morrow D."/>
            <person name="Fernandes J."/>
            <person name="Walbot V."/>
            <person name="Yu Y."/>
        </authorList>
    </citation>
    <scope>NUCLEOTIDE SEQUENCE</scope>
    <source>
        <strain evidence="2">B73</strain>
    </source>
</reference>
<accession>C4J373</accession>
<evidence type="ECO:0000256" key="1">
    <source>
        <dbReference type="SAM" id="MobiDB-lite"/>
    </source>
</evidence>
<feature type="region of interest" description="Disordered" evidence="1">
    <location>
        <begin position="39"/>
        <end position="96"/>
    </location>
</feature>
<sequence>MIPSSPEATRTIPLWQNPRSMALKVARLGRGPSAVISSNTFQAARTSPLRNRRRSNADNAERLGVLPERRTRASTSSASAAMPAARNAWSASRSAQ</sequence>
<feature type="compositionally biased region" description="Basic and acidic residues" evidence="1">
    <location>
        <begin position="55"/>
        <end position="71"/>
    </location>
</feature>
<organism evidence="2">
    <name type="scientific">Zea mays</name>
    <name type="common">Maize</name>
    <dbReference type="NCBI Taxonomy" id="4577"/>
    <lineage>
        <taxon>Eukaryota</taxon>
        <taxon>Viridiplantae</taxon>
        <taxon>Streptophyta</taxon>
        <taxon>Embryophyta</taxon>
        <taxon>Tracheophyta</taxon>
        <taxon>Spermatophyta</taxon>
        <taxon>Magnoliopsida</taxon>
        <taxon>Liliopsida</taxon>
        <taxon>Poales</taxon>
        <taxon>Poaceae</taxon>
        <taxon>PACMAD clade</taxon>
        <taxon>Panicoideae</taxon>
        <taxon>Andropogonodae</taxon>
        <taxon>Andropogoneae</taxon>
        <taxon>Tripsacinae</taxon>
        <taxon>Zea</taxon>
    </lineage>
</organism>
<protein>
    <submittedName>
        <fullName evidence="2">Uncharacterized protein</fullName>
    </submittedName>
</protein>
<evidence type="ECO:0000313" key="2">
    <source>
        <dbReference type="EMBL" id="ACR35623.1"/>
    </source>
</evidence>
<name>C4J373_MAIZE</name>
<dbReference type="AlphaFoldDB" id="C4J373"/>
<reference evidence="2" key="2">
    <citation type="submission" date="2012-06" db="EMBL/GenBank/DDBJ databases">
        <authorList>
            <person name="Yu Y."/>
            <person name="Currie J."/>
            <person name="Lomeli R."/>
            <person name="Angelova A."/>
            <person name="Collura K."/>
            <person name="Wissotski M."/>
            <person name="Campos D."/>
            <person name="Kudrna D."/>
            <person name="Golser W."/>
            <person name="Ashely E."/>
            <person name="Descour A."/>
            <person name="Fernandes J."/>
            <person name="Soderlund C."/>
            <person name="Walbot V."/>
        </authorList>
    </citation>
    <scope>NUCLEOTIDE SEQUENCE</scope>
    <source>
        <strain evidence="2">B73</strain>
    </source>
</reference>
<feature type="compositionally biased region" description="Polar residues" evidence="1">
    <location>
        <begin position="39"/>
        <end position="49"/>
    </location>
</feature>